<reference evidence="4 5" key="1">
    <citation type="submission" date="2019-03" db="EMBL/GenBank/DDBJ databases">
        <title>Genomic Encyclopedia of Type Strains, Phase IV (KMG-IV): sequencing the most valuable type-strain genomes for metagenomic binning, comparative biology and taxonomic classification.</title>
        <authorList>
            <person name="Goeker M."/>
        </authorList>
    </citation>
    <scope>NUCLEOTIDE SEQUENCE [LARGE SCALE GENOMIC DNA]</scope>
    <source>
        <strain evidence="4 5">DSM 16326</strain>
    </source>
</reference>
<dbReference type="EMBL" id="SOQX01000004">
    <property type="protein sequence ID" value="TDY01036.1"/>
    <property type="molecule type" value="Genomic_DNA"/>
</dbReference>
<proteinExistence type="predicted"/>
<feature type="region of interest" description="Disordered" evidence="1">
    <location>
        <begin position="950"/>
        <end position="993"/>
    </location>
</feature>
<protein>
    <submittedName>
        <fullName evidence="4">Cyclic nucleotide-binding protein</fullName>
    </submittedName>
</protein>
<evidence type="ECO:0000313" key="5">
    <source>
        <dbReference type="Proteomes" id="UP000294914"/>
    </source>
</evidence>
<dbReference type="GO" id="GO:0005829">
    <property type="term" value="C:cytosol"/>
    <property type="evidence" value="ECO:0007669"/>
    <property type="project" value="TreeGrafter"/>
</dbReference>
<feature type="region of interest" description="Disordered" evidence="1">
    <location>
        <begin position="499"/>
        <end position="609"/>
    </location>
</feature>
<dbReference type="SMART" id="SM00100">
    <property type="entry name" value="cNMP"/>
    <property type="match status" value="2"/>
</dbReference>
<feature type="compositionally biased region" description="Basic and acidic residues" evidence="1">
    <location>
        <begin position="641"/>
        <end position="655"/>
    </location>
</feature>
<dbReference type="Proteomes" id="UP000294914">
    <property type="component" value="Unassembled WGS sequence"/>
</dbReference>
<dbReference type="GO" id="GO:0030552">
    <property type="term" value="F:cAMP binding"/>
    <property type="evidence" value="ECO:0007669"/>
    <property type="project" value="TreeGrafter"/>
</dbReference>
<gene>
    <name evidence="4" type="ORF">EDC23_1782</name>
</gene>
<dbReference type="InterPro" id="IPR036873">
    <property type="entry name" value="Rhodanese-like_dom_sf"/>
</dbReference>
<feature type="compositionally biased region" description="Basic and acidic residues" evidence="1">
    <location>
        <begin position="599"/>
        <end position="608"/>
    </location>
</feature>
<sequence length="1011" mass="113727">MLRPKRPLARGQIRHPGRNDATMPSKTKLDKNLLKGLEPLGNLPHDKLGELVSKATIEDLSAGRVLFREGEKDNRTLYLISGQVELQRSGEKKSRIIKARNAEACKPLDNHQPHTATARAKGPVTVVSIDSALLEIILNDTPLDAYEFEVTEISGDDTTDWMLRFLQSRAFLKLPTENIQAILMRMEELAAKKGEVILHQGDKDDYYYIVQSGSCSVSRRPAPKAGEIQLATLHEGDGFGEEALITNGRRNANVTMQEDGVLMRLQKADFLTYLAEPLITRFSESETAAKLDSGALLIDVRNHEEFNQQHVDGSVNIPLSMLRLKTGELNPEREYILASVDGTQSAAAAFLLTQHGFQCGILDGGLEAASFQLTGSNEPAAAGVTAAPASKRTAAAEKTRQAAEDRARKISQQANTARHEAEQLAQKTASAEQAKNQAEQEIQRLADQQGKQAEQAAREKAEQARQQAEAELREIQAAKQANEEKQQALDESLKRARQIAAEASQAAERSRQQAEKEAEAIRHKAREEASQLKQEMEATRRRFEQQSSQAEQEKEAQRQAAIEQARKEAESIRQQAQSEAERLRTELENARQAVNQRAAKVEQEERQKQVSLLEQARARAMELAEKTTRIAEQEAEEIRRKALDEAEQLRQEMEQTRQQVMDHASRAQQEAERQARREAEARAKEDTEQQARLEAEARAKEDAEQQARLEAEARAKEDAEQQARREAEARATEDAEQQARREAEARAKEDAEQQARREAEARAREDAAQKQEHEREARRQQAIRNAKAQREEHARRMAEEIKAKLEEAEQQRQNDEQQQRGKGFSIARATIKRKDGRIILEGEEDIFIFKEPSVTPEQVEAELAGKRRQQPSPAKNDLPSFDIEGTNKPAFKPANTRNVHARLAEQQANRQRQRKKRHALALVATLLLALGSGGAYVFLHPELLNEHLVARSESGKSTTTKASVGPMNNEKDRQNDEENDQTGQKQENNLQASIRERFDDLVQEWKEVVSP</sequence>
<keyword evidence="5" id="KW-1185">Reference proteome</keyword>
<evidence type="ECO:0000259" key="3">
    <source>
        <dbReference type="PROSITE" id="PS50206"/>
    </source>
</evidence>
<dbReference type="GO" id="GO:0004862">
    <property type="term" value="F:cAMP-dependent protein kinase inhibitor activity"/>
    <property type="evidence" value="ECO:0007669"/>
    <property type="project" value="TreeGrafter"/>
</dbReference>
<dbReference type="PROSITE" id="PS50042">
    <property type="entry name" value="CNMP_BINDING_3"/>
    <property type="match status" value="2"/>
</dbReference>
<dbReference type="CDD" id="cd00158">
    <property type="entry name" value="RHOD"/>
    <property type="match status" value="1"/>
</dbReference>
<comment type="caution">
    <text evidence="4">The sequence shown here is derived from an EMBL/GenBank/DDBJ whole genome shotgun (WGS) entry which is preliminary data.</text>
</comment>
<evidence type="ECO:0000259" key="2">
    <source>
        <dbReference type="PROSITE" id="PS50042"/>
    </source>
</evidence>
<dbReference type="InterPro" id="IPR001763">
    <property type="entry name" value="Rhodanese-like_dom"/>
</dbReference>
<feature type="domain" description="Rhodanese" evidence="3">
    <location>
        <begin position="291"/>
        <end position="378"/>
    </location>
</feature>
<dbReference type="PANTHER" id="PTHR11635:SF152">
    <property type="entry name" value="CAMP-DEPENDENT PROTEIN KINASE TYPE I REGULATORY SUBUNIT-RELATED"/>
    <property type="match status" value="1"/>
</dbReference>
<dbReference type="GO" id="GO:0034236">
    <property type="term" value="F:protein kinase A catalytic subunit binding"/>
    <property type="evidence" value="ECO:0007669"/>
    <property type="project" value="TreeGrafter"/>
</dbReference>
<feature type="compositionally biased region" description="Polar residues" evidence="1">
    <location>
        <begin position="425"/>
        <end position="440"/>
    </location>
</feature>
<dbReference type="CDD" id="cd00038">
    <property type="entry name" value="CAP_ED"/>
    <property type="match status" value="2"/>
</dbReference>
<dbReference type="SUPFAM" id="SSF52821">
    <property type="entry name" value="Rhodanese/Cell cycle control phosphatase"/>
    <property type="match status" value="1"/>
</dbReference>
<dbReference type="AlphaFoldDB" id="A0A4R8IJX8"/>
<dbReference type="Pfam" id="PF00581">
    <property type="entry name" value="Rhodanese"/>
    <property type="match status" value="1"/>
</dbReference>
<dbReference type="CDD" id="cd06503">
    <property type="entry name" value="ATP-synt_Fo_b"/>
    <property type="match status" value="1"/>
</dbReference>
<feature type="region of interest" description="Disordered" evidence="1">
    <location>
        <begin position="859"/>
        <end position="894"/>
    </location>
</feature>
<feature type="compositionally biased region" description="Basic and acidic residues" evidence="1">
    <location>
        <begin position="663"/>
        <end position="779"/>
    </location>
</feature>
<feature type="region of interest" description="Disordered" evidence="1">
    <location>
        <begin position="641"/>
        <end position="823"/>
    </location>
</feature>
<evidence type="ECO:0000256" key="1">
    <source>
        <dbReference type="SAM" id="MobiDB-lite"/>
    </source>
</evidence>
<feature type="compositionally biased region" description="Basic and acidic residues" evidence="1">
    <location>
        <begin position="508"/>
        <end position="544"/>
    </location>
</feature>
<feature type="region of interest" description="Disordered" evidence="1">
    <location>
        <begin position="404"/>
        <end position="472"/>
    </location>
</feature>
<dbReference type="Pfam" id="PF00027">
    <property type="entry name" value="cNMP_binding"/>
    <property type="match status" value="2"/>
</dbReference>
<dbReference type="InterPro" id="IPR050503">
    <property type="entry name" value="cAMP-dep_PK_reg_su-like"/>
</dbReference>
<dbReference type="SMART" id="SM00450">
    <property type="entry name" value="RHOD"/>
    <property type="match status" value="1"/>
</dbReference>
<dbReference type="GO" id="GO:0005952">
    <property type="term" value="C:cAMP-dependent protein kinase complex"/>
    <property type="evidence" value="ECO:0007669"/>
    <property type="project" value="InterPro"/>
</dbReference>
<accession>A0A4R8IJX8</accession>
<dbReference type="Gene3D" id="2.60.120.10">
    <property type="entry name" value="Jelly Rolls"/>
    <property type="match status" value="2"/>
</dbReference>
<evidence type="ECO:0000313" key="4">
    <source>
        <dbReference type="EMBL" id="TDY01036.1"/>
    </source>
</evidence>
<name>A0A4R8IJX8_9GAMM</name>
<feature type="compositionally biased region" description="Basic residues" evidence="1">
    <location>
        <begin position="1"/>
        <end position="16"/>
    </location>
</feature>
<dbReference type="InterPro" id="IPR000595">
    <property type="entry name" value="cNMP-bd_dom"/>
</dbReference>
<feature type="compositionally biased region" description="Basic and acidic residues" evidence="1">
    <location>
        <begin position="788"/>
        <end position="819"/>
    </location>
</feature>
<feature type="compositionally biased region" description="Polar residues" evidence="1">
    <location>
        <begin position="981"/>
        <end position="992"/>
    </location>
</feature>
<dbReference type="InterPro" id="IPR014710">
    <property type="entry name" value="RmlC-like_jellyroll"/>
</dbReference>
<feature type="compositionally biased region" description="Basic and acidic residues" evidence="1">
    <location>
        <begin position="579"/>
        <end position="589"/>
    </location>
</feature>
<dbReference type="Gene3D" id="3.40.250.10">
    <property type="entry name" value="Rhodanese-like domain"/>
    <property type="match status" value="1"/>
</dbReference>
<feature type="region of interest" description="Disordered" evidence="1">
    <location>
        <begin position="1"/>
        <end position="25"/>
    </location>
</feature>
<dbReference type="OrthoDB" id="9814704at2"/>
<feature type="domain" description="Cyclic nucleotide-binding" evidence="2">
    <location>
        <begin position="39"/>
        <end position="138"/>
    </location>
</feature>
<dbReference type="PANTHER" id="PTHR11635">
    <property type="entry name" value="CAMP-DEPENDENT PROTEIN KINASE REGULATORY CHAIN"/>
    <property type="match status" value="1"/>
</dbReference>
<dbReference type="InterPro" id="IPR018490">
    <property type="entry name" value="cNMP-bd_dom_sf"/>
</dbReference>
<dbReference type="PROSITE" id="PS50206">
    <property type="entry name" value="RHODANESE_3"/>
    <property type="match status" value="1"/>
</dbReference>
<feature type="compositionally biased region" description="Basic and acidic residues" evidence="1">
    <location>
        <begin position="456"/>
        <end position="472"/>
    </location>
</feature>
<feature type="domain" description="Cyclic nucleotide-binding" evidence="2">
    <location>
        <begin position="170"/>
        <end position="274"/>
    </location>
</feature>
<dbReference type="SUPFAM" id="SSF51206">
    <property type="entry name" value="cAMP-binding domain-like"/>
    <property type="match status" value="2"/>
</dbReference>
<organism evidence="4 5">
    <name type="scientific">Thiohalophilus thiocyanatoxydans</name>
    <dbReference type="NCBI Taxonomy" id="381308"/>
    <lineage>
        <taxon>Bacteria</taxon>
        <taxon>Pseudomonadati</taxon>
        <taxon>Pseudomonadota</taxon>
        <taxon>Gammaproteobacteria</taxon>
        <taxon>Thiohalomonadales</taxon>
        <taxon>Thiohalophilaceae</taxon>
        <taxon>Thiohalophilus</taxon>
    </lineage>
</organism>